<evidence type="ECO:0000259" key="6">
    <source>
        <dbReference type="SMART" id="SM00984"/>
    </source>
</evidence>
<evidence type="ECO:0000313" key="8">
    <source>
        <dbReference type="Proteomes" id="UP000019095"/>
    </source>
</evidence>
<dbReference type="PIRSF" id="PIRSF500136">
    <property type="entry name" value="UDP_ManNAc_DH"/>
    <property type="match status" value="1"/>
</dbReference>
<evidence type="ECO:0000256" key="1">
    <source>
        <dbReference type="ARBA" id="ARBA00006601"/>
    </source>
</evidence>
<name>W0PH63_ADVMD</name>
<evidence type="ECO:0000313" key="7">
    <source>
        <dbReference type="EMBL" id="AHG65836.1"/>
    </source>
</evidence>
<dbReference type="Gene3D" id="3.40.50.720">
    <property type="entry name" value="NAD(P)-binding Rossmann-like Domain"/>
    <property type="match status" value="2"/>
</dbReference>
<dbReference type="Gene3D" id="1.20.5.100">
    <property type="entry name" value="Cytochrome c1, transmembrane anchor, C-terminal"/>
    <property type="match status" value="1"/>
</dbReference>
<dbReference type="InterPro" id="IPR008927">
    <property type="entry name" value="6-PGluconate_DH-like_C_sf"/>
</dbReference>
<accession>W0PH63</accession>
<dbReference type="SMART" id="SM00984">
    <property type="entry name" value="UDPG_MGDP_dh_C"/>
    <property type="match status" value="1"/>
</dbReference>
<evidence type="ECO:0000256" key="4">
    <source>
        <dbReference type="ARBA" id="ARBA00069634"/>
    </source>
</evidence>
<dbReference type="PANTHER" id="PTHR43491:SF1">
    <property type="entry name" value="UDP-N-ACETYL-D-MANNOSAMINE DEHYDROGENASE"/>
    <property type="match status" value="1"/>
</dbReference>
<comment type="similarity">
    <text evidence="1 5">Belongs to the UDP-glucose/GDP-mannose dehydrogenase family.</text>
</comment>
<dbReference type="STRING" id="1247726.MIM_c37790"/>
<dbReference type="OrthoDB" id="9803238at2"/>
<dbReference type="SUPFAM" id="SSF52413">
    <property type="entry name" value="UDP-glucose/GDP-mannose dehydrogenase C-terminal domain"/>
    <property type="match status" value="1"/>
</dbReference>
<dbReference type="eggNOG" id="COG0677">
    <property type="taxonomic scope" value="Bacteria"/>
</dbReference>
<keyword evidence="3" id="KW-0520">NAD</keyword>
<dbReference type="InterPro" id="IPR017476">
    <property type="entry name" value="UDP-Glc/GDP-Man"/>
</dbReference>
<dbReference type="InterPro" id="IPR001732">
    <property type="entry name" value="UDP-Glc/GDP-Man_DH_N"/>
</dbReference>
<dbReference type="FunFam" id="3.40.50.720:FF:000139">
    <property type="entry name" value="UDP-N-acetyl-D-mannosamine dehydrogenase"/>
    <property type="match status" value="1"/>
</dbReference>
<dbReference type="Proteomes" id="UP000019095">
    <property type="component" value="Chromosome"/>
</dbReference>
<dbReference type="NCBIfam" id="TIGR03026">
    <property type="entry name" value="NDP-sugDHase"/>
    <property type="match status" value="1"/>
</dbReference>
<protein>
    <recommendedName>
        <fullName evidence="4">NDP-N-acetyl-D-galactosaminuronic acid dehydrogenase</fullName>
    </recommendedName>
</protein>
<dbReference type="HOGENOM" id="CLU_023810_3_2_4"/>
<dbReference type="InterPro" id="IPR028359">
    <property type="entry name" value="UDP_ManNAc/GlcNAc_DH"/>
</dbReference>
<dbReference type="GO" id="GO:0051287">
    <property type="term" value="F:NAD binding"/>
    <property type="evidence" value="ECO:0007669"/>
    <property type="project" value="InterPro"/>
</dbReference>
<reference evidence="7 8" key="1">
    <citation type="journal article" date="2014" name="Microbiology">
        <title>Unravelling the complete genome sequence of Advenella mimigardefordensis strain DPN7T and novel insights in the catabolism of the xenobiotic polythioester precursor 3,3'-dithiodipropionate.</title>
        <authorList>
            <person name="Wubbeler J.H."/>
            <person name="Hiessl S."/>
            <person name="Schuldes J."/>
            <person name="Thurmer A."/>
            <person name="Daniel R."/>
            <person name="Steinbuchel A."/>
        </authorList>
    </citation>
    <scope>NUCLEOTIDE SEQUENCE [LARGE SCALE GENOMIC DNA]</scope>
    <source>
        <strain evidence="8">DSM 17166 / LMG 22922 / DPN7</strain>
    </source>
</reference>
<sequence length="424" mass="46679">MTISSKIKTVSVIGLGYIGLPAAAMFASRKVNVVGVDVNQHAIDTINQGKIHIVEPELDMIVQAAVSGGFLKATNKPEAADAFLIAVPTPFKNDYEPDLSYVLSASKSIAPVLKKGDIVILESTSPVGTTEKMVDILSEARPDLKFPKVDDHNDIDVHIAYCPERVLPGHVVRELVQNDRIIGGLTKECSQRAIDVYRIFVEGELLVTDARTAEMSKLTENSFRDVNIAFANELSLICDKLGINVWELIKLANHHPRVNILQPGCGVGGHCIAVDPWFIVNKTPDEARIVRTAREVNDYKPDWVKEKVEAALEKLSGTGKKVNDVKIGCLGLAFKPDIDDLRESPAMKIALALATQYPNQVTAVEPNIEQLPEKVAKTGLKLGELQNVVNESDLIVVLVDHRQFKEFSPVIREDQWLFDAKGIW</sequence>
<dbReference type="Pfam" id="PF03720">
    <property type="entry name" value="UDPG_MGDP_dh_C"/>
    <property type="match status" value="1"/>
</dbReference>
<dbReference type="Pfam" id="PF00984">
    <property type="entry name" value="UDPG_MGDP_dh"/>
    <property type="match status" value="1"/>
</dbReference>
<gene>
    <name evidence="7" type="primary">wecC</name>
    <name evidence="7" type="ORF">MIM_c37790</name>
</gene>
<dbReference type="AlphaFoldDB" id="W0PH63"/>
<dbReference type="PANTHER" id="PTHR43491">
    <property type="entry name" value="UDP-N-ACETYL-D-MANNOSAMINE DEHYDROGENASE"/>
    <property type="match status" value="1"/>
</dbReference>
<evidence type="ECO:0000256" key="3">
    <source>
        <dbReference type="ARBA" id="ARBA00023027"/>
    </source>
</evidence>
<dbReference type="RefSeq" id="WP_042070626.1">
    <property type="nucleotide sequence ID" value="NZ_CP003915.1"/>
</dbReference>
<evidence type="ECO:0000256" key="5">
    <source>
        <dbReference type="PIRNR" id="PIRNR000124"/>
    </source>
</evidence>
<dbReference type="Pfam" id="PF03721">
    <property type="entry name" value="UDPG_MGDP_dh_N"/>
    <property type="match status" value="1"/>
</dbReference>
<dbReference type="EMBL" id="CP003915">
    <property type="protein sequence ID" value="AHG65836.1"/>
    <property type="molecule type" value="Genomic_DNA"/>
</dbReference>
<keyword evidence="8" id="KW-1185">Reference proteome</keyword>
<dbReference type="InterPro" id="IPR036220">
    <property type="entry name" value="UDP-Glc/GDP-Man_DH_C_sf"/>
</dbReference>
<dbReference type="InterPro" id="IPR014026">
    <property type="entry name" value="UDP-Glc/GDP-Man_DH_dimer"/>
</dbReference>
<keyword evidence="2 7" id="KW-0560">Oxidoreductase</keyword>
<evidence type="ECO:0000256" key="2">
    <source>
        <dbReference type="ARBA" id="ARBA00023002"/>
    </source>
</evidence>
<dbReference type="GO" id="GO:0016628">
    <property type="term" value="F:oxidoreductase activity, acting on the CH-CH group of donors, NAD or NADP as acceptor"/>
    <property type="evidence" value="ECO:0007669"/>
    <property type="project" value="InterPro"/>
</dbReference>
<dbReference type="SUPFAM" id="SSF51735">
    <property type="entry name" value="NAD(P)-binding Rossmann-fold domains"/>
    <property type="match status" value="1"/>
</dbReference>
<dbReference type="GO" id="GO:0000271">
    <property type="term" value="P:polysaccharide biosynthetic process"/>
    <property type="evidence" value="ECO:0007669"/>
    <property type="project" value="InterPro"/>
</dbReference>
<proteinExistence type="inferred from homology"/>
<dbReference type="InterPro" id="IPR014027">
    <property type="entry name" value="UDP-Glc/GDP-Man_DH_C"/>
</dbReference>
<dbReference type="SUPFAM" id="SSF48179">
    <property type="entry name" value="6-phosphogluconate dehydrogenase C-terminal domain-like"/>
    <property type="match status" value="1"/>
</dbReference>
<dbReference type="InterPro" id="IPR036291">
    <property type="entry name" value="NAD(P)-bd_dom_sf"/>
</dbReference>
<dbReference type="PIRSF" id="PIRSF000124">
    <property type="entry name" value="UDPglc_GDPman_dh"/>
    <property type="match status" value="1"/>
</dbReference>
<feature type="domain" description="UDP-glucose/GDP-mannose dehydrogenase C-terminal" evidence="6">
    <location>
        <begin position="328"/>
        <end position="423"/>
    </location>
</feature>
<dbReference type="KEGG" id="amim:MIM_c37790"/>
<dbReference type="PATRIC" id="fig|1247726.3.peg.4172"/>
<organism evidence="7 8">
    <name type="scientific">Advenella mimigardefordensis (strain DSM 17166 / LMG 22922 / DPN7)</name>
    <dbReference type="NCBI Taxonomy" id="1247726"/>
    <lineage>
        <taxon>Bacteria</taxon>
        <taxon>Pseudomonadati</taxon>
        <taxon>Pseudomonadota</taxon>
        <taxon>Betaproteobacteria</taxon>
        <taxon>Burkholderiales</taxon>
        <taxon>Alcaligenaceae</taxon>
    </lineage>
</organism>
<dbReference type="GO" id="GO:0016616">
    <property type="term" value="F:oxidoreductase activity, acting on the CH-OH group of donors, NAD or NADP as acceptor"/>
    <property type="evidence" value="ECO:0007669"/>
    <property type="project" value="InterPro"/>
</dbReference>
<dbReference type="NCBIfam" id="NF008286">
    <property type="entry name" value="PRK11064.1"/>
    <property type="match status" value="1"/>
</dbReference>